<organism evidence="1 2">
    <name type="scientific">Cnephaeus nilssonii</name>
    <name type="common">Northern bat</name>
    <name type="synonym">Eptesicus nilssonii</name>
    <dbReference type="NCBI Taxonomy" id="3371016"/>
    <lineage>
        <taxon>Eukaryota</taxon>
        <taxon>Metazoa</taxon>
        <taxon>Chordata</taxon>
        <taxon>Craniata</taxon>
        <taxon>Vertebrata</taxon>
        <taxon>Euteleostomi</taxon>
        <taxon>Mammalia</taxon>
        <taxon>Eutheria</taxon>
        <taxon>Laurasiatheria</taxon>
        <taxon>Chiroptera</taxon>
        <taxon>Yangochiroptera</taxon>
        <taxon>Vespertilionidae</taxon>
        <taxon>Cnephaeus</taxon>
    </lineage>
</organism>
<keyword evidence="2" id="KW-1185">Reference proteome</keyword>
<dbReference type="AlphaFoldDB" id="A0AA40I464"/>
<comment type="caution">
    <text evidence="1">The sequence shown here is derived from an EMBL/GenBank/DDBJ whole genome shotgun (WGS) entry which is preliminary data.</text>
</comment>
<protein>
    <submittedName>
        <fullName evidence="1">Uncharacterized protein</fullName>
    </submittedName>
</protein>
<evidence type="ECO:0000313" key="2">
    <source>
        <dbReference type="Proteomes" id="UP001177744"/>
    </source>
</evidence>
<name>A0AA40I464_CNENI</name>
<dbReference type="Proteomes" id="UP001177744">
    <property type="component" value="Unassembled WGS sequence"/>
</dbReference>
<reference evidence="1" key="1">
    <citation type="submission" date="2023-06" db="EMBL/GenBank/DDBJ databases">
        <title>Reference genome for the Northern bat (Eptesicus nilssonii), a most northern bat species.</title>
        <authorList>
            <person name="Laine V.N."/>
            <person name="Pulliainen A.T."/>
            <person name="Lilley T.M."/>
        </authorList>
    </citation>
    <scope>NUCLEOTIDE SEQUENCE</scope>
    <source>
        <strain evidence="1">BLF_Eptnil</strain>
        <tissue evidence="1">Kidney</tissue>
    </source>
</reference>
<gene>
    <name evidence="1" type="ORF">QTO34_015479</name>
</gene>
<proteinExistence type="predicted"/>
<accession>A0AA40I464</accession>
<evidence type="ECO:0000313" key="1">
    <source>
        <dbReference type="EMBL" id="KAK1342713.1"/>
    </source>
</evidence>
<dbReference type="EMBL" id="JAULJE010000005">
    <property type="protein sequence ID" value="KAK1342713.1"/>
    <property type="molecule type" value="Genomic_DNA"/>
</dbReference>
<sequence>MEGEPLAILVFYKIMKELTPQSKCMNIRNVGEPFLDILKSTTKQTADKDAVTQRGNMAFRIRGRDWNAGIGCRAGLGAGVD</sequence>